<keyword evidence="2" id="KW-0808">Transferase</keyword>
<comment type="caution">
    <text evidence="2">The sequence shown here is derived from an EMBL/GenBank/DDBJ whole genome shotgun (WGS) entry which is preliminary data.</text>
</comment>
<dbReference type="PANTHER" id="PTHR21310:SF15">
    <property type="entry name" value="AMINOGLYCOSIDE PHOSPHOTRANSFERASE DOMAIN-CONTAINING PROTEIN"/>
    <property type="match status" value="1"/>
</dbReference>
<dbReference type="Gene3D" id="3.30.200.20">
    <property type="entry name" value="Phosphorylase Kinase, domain 1"/>
    <property type="match status" value="1"/>
</dbReference>
<dbReference type="Gene3D" id="3.90.1200.10">
    <property type="match status" value="1"/>
</dbReference>
<name>A0A101T4H0_9ACTN</name>
<reference evidence="2 3" key="1">
    <citation type="submission" date="2015-10" db="EMBL/GenBank/DDBJ databases">
        <title>Draft genome sequence of Streptomyces griseoruber DSM 40281, type strain for the species Streptomyces griseoruber.</title>
        <authorList>
            <person name="Ruckert C."/>
            <person name="Winkler A."/>
            <person name="Kalinowski J."/>
            <person name="Kampfer P."/>
            <person name="Glaeser S."/>
        </authorList>
    </citation>
    <scope>NUCLEOTIDE SEQUENCE [LARGE SCALE GENOMIC DNA]</scope>
    <source>
        <strain evidence="2 3">DSM 40281</strain>
    </source>
</reference>
<dbReference type="InterPro" id="IPR002575">
    <property type="entry name" value="Aminoglycoside_PTrfase"/>
</dbReference>
<proteinExistence type="predicted"/>
<organism evidence="2 3">
    <name type="scientific">Streptomyces griseoruber</name>
    <dbReference type="NCBI Taxonomy" id="1943"/>
    <lineage>
        <taxon>Bacteria</taxon>
        <taxon>Bacillati</taxon>
        <taxon>Actinomycetota</taxon>
        <taxon>Actinomycetes</taxon>
        <taxon>Kitasatosporales</taxon>
        <taxon>Streptomycetaceae</taxon>
        <taxon>Streptomyces</taxon>
    </lineage>
</organism>
<gene>
    <name evidence="2" type="ORF">AQJ64_10815</name>
</gene>
<evidence type="ECO:0000259" key="1">
    <source>
        <dbReference type="Pfam" id="PF01636"/>
    </source>
</evidence>
<dbReference type="Pfam" id="PF01636">
    <property type="entry name" value="APH"/>
    <property type="match status" value="1"/>
</dbReference>
<dbReference type="OrthoDB" id="5490445at2"/>
<dbReference type="PANTHER" id="PTHR21310">
    <property type="entry name" value="AMINOGLYCOSIDE PHOSPHOTRANSFERASE-RELATED-RELATED"/>
    <property type="match status" value="1"/>
</dbReference>
<dbReference type="InterPro" id="IPR011009">
    <property type="entry name" value="Kinase-like_dom_sf"/>
</dbReference>
<dbReference type="AlphaFoldDB" id="A0A101T4H0"/>
<dbReference type="Proteomes" id="UP000052982">
    <property type="component" value="Unassembled WGS sequence"/>
</dbReference>
<dbReference type="InterPro" id="IPR051678">
    <property type="entry name" value="AGP_Transferase"/>
</dbReference>
<keyword evidence="3" id="KW-1185">Reference proteome</keyword>
<dbReference type="SUPFAM" id="SSF56112">
    <property type="entry name" value="Protein kinase-like (PK-like)"/>
    <property type="match status" value="1"/>
</dbReference>
<evidence type="ECO:0000313" key="2">
    <source>
        <dbReference type="EMBL" id="KUN85614.1"/>
    </source>
</evidence>
<dbReference type="GO" id="GO:0016740">
    <property type="term" value="F:transferase activity"/>
    <property type="evidence" value="ECO:0007669"/>
    <property type="project" value="UniProtKB-KW"/>
</dbReference>
<dbReference type="STRING" id="1943.AQJ64_10815"/>
<dbReference type="RefSeq" id="WP_059202586.1">
    <property type="nucleotide sequence ID" value="NZ_JBIRRP010000001.1"/>
</dbReference>
<accession>A0A101T4H0</accession>
<sequence length="335" mass="35926">MQSLTKRRLSAEELDVLMRGAAGVGCRLEAELTDGWFNTAYRVRFDDGRTAVVKLAPPVGTPVLRYERGIMATEAAVYRRLASPAGAGVPTPDLLYAGEDFLAVAVLDGTPWDKVADRLSAPAESALRRELGGITARLHTLVPEDGRFGYPAPESGLSAPGWRTAFTAMVDALLADAAYWRSELGASHAEIRALVAAGGAALDEVTRPCLVHFDLWPGNIFVSVSDADGADGPDLRITGLIDHERAFWGDPAAELVSLELGGDVGPDSDLVAGYREAGGRLDFTPALRHRLALYGLYLGLLVVVECGPRGYEDRDHLAWCRTYLAERVAALRALG</sequence>
<dbReference type="EMBL" id="LMWW01000012">
    <property type="protein sequence ID" value="KUN85614.1"/>
    <property type="molecule type" value="Genomic_DNA"/>
</dbReference>
<protein>
    <submittedName>
        <fullName evidence="2">Phosphotransferase</fullName>
    </submittedName>
</protein>
<feature type="domain" description="Aminoglycoside phosphotransferase" evidence="1">
    <location>
        <begin position="31"/>
        <end position="286"/>
    </location>
</feature>
<evidence type="ECO:0000313" key="3">
    <source>
        <dbReference type="Proteomes" id="UP000052982"/>
    </source>
</evidence>